<evidence type="ECO:0000259" key="2">
    <source>
        <dbReference type="PROSITE" id="PS50943"/>
    </source>
</evidence>
<keyword evidence="4" id="KW-1185">Reference proteome</keyword>
<reference evidence="3 4" key="1">
    <citation type="submission" date="2019-09" db="EMBL/GenBank/DDBJ databases">
        <title>Genome sequence of Clostridium sp. EA1.</title>
        <authorList>
            <person name="Poehlein A."/>
            <person name="Bengelsdorf F.R."/>
            <person name="Daniel R."/>
        </authorList>
    </citation>
    <scope>NUCLEOTIDE SEQUENCE [LARGE SCALE GENOMIC DNA]</scope>
    <source>
        <strain evidence="3 4">EA1</strain>
    </source>
</reference>
<keyword evidence="1" id="KW-0238">DNA-binding</keyword>
<dbReference type="OrthoDB" id="8115576at2"/>
<dbReference type="Gene3D" id="1.10.260.40">
    <property type="entry name" value="lambda repressor-like DNA-binding domains"/>
    <property type="match status" value="1"/>
</dbReference>
<name>A0A6N8I006_9FIRM</name>
<dbReference type="SMART" id="SM00530">
    <property type="entry name" value="HTH_XRE"/>
    <property type="match status" value="1"/>
</dbReference>
<dbReference type="PANTHER" id="PTHR46558">
    <property type="entry name" value="TRACRIPTIONAL REGULATORY PROTEIN-RELATED-RELATED"/>
    <property type="match status" value="1"/>
</dbReference>
<dbReference type="PROSITE" id="PS50943">
    <property type="entry name" value="HTH_CROC1"/>
    <property type="match status" value="1"/>
</dbReference>
<evidence type="ECO:0000256" key="1">
    <source>
        <dbReference type="ARBA" id="ARBA00023125"/>
    </source>
</evidence>
<dbReference type="Proteomes" id="UP000469440">
    <property type="component" value="Unassembled WGS sequence"/>
</dbReference>
<dbReference type="CDD" id="cd00093">
    <property type="entry name" value="HTH_XRE"/>
    <property type="match status" value="1"/>
</dbReference>
<evidence type="ECO:0000313" key="3">
    <source>
        <dbReference type="EMBL" id="MVB11279.1"/>
    </source>
</evidence>
<dbReference type="SUPFAM" id="SSF47413">
    <property type="entry name" value="lambda repressor-like DNA-binding domains"/>
    <property type="match status" value="1"/>
</dbReference>
<dbReference type="PANTHER" id="PTHR46558:SF11">
    <property type="entry name" value="HTH-TYPE TRANSCRIPTIONAL REGULATOR XRE"/>
    <property type="match status" value="1"/>
</dbReference>
<evidence type="ECO:0000313" key="4">
    <source>
        <dbReference type="Proteomes" id="UP000469440"/>
    </source>
</evidence>
<dbReference type="GO" id="GO:0003677">
    <property type="term" value="F:DNA binding"/>
    <property type="evidence" value="ECO:0007669"/>
    <property type="project" value="UniProtKB-KW"/>
</dbReference>
<sequence length="234" mass="25648">MNNNFARIITLLRKERGYSQKRAAGDLGVSQALLSHYEKGIRECGLDFVVRVADYYSVSCDYLLGRTPHRSGATISVEDIPEPDAVGKENTLRGSLLPVLNKKLIANSLNIIFGILQKCGNKALTMEISAYLNLSVYKVFRMLYSANLKNPQGLFSVPLKLGAGRSAAAQQISLSNAECLISGDKVDEMEGVDKNALPSLSPEKLSSEYPLFASSLFNLIQNSELRMGAKKQIK</sequence>
<dbReference type="RefSeq" id="WP_066649877.1">
    <property type="nucleotide sequence ID" value="NZ_VWXL01000053.1"/>
</dbReference>
<dbReference type="Pfam" id="PF01381">
    <property type="entry name" value="HTH_3"/>
    <property type="match status" value="1"/>
</dbReference>
<feature type="domain" description="HTH cro/C1-type" evidence="2">
    <location>
        <begin position="9"/>
        <end position="63"/>
    </location>
</feature>
<comment type="caution">
    <text evidence="3">The sequence shown here is derived from an EMBL/GenBank/DDBJ whole genome shotgun (WGS) entry which is preliminary data.</text>
</comment>
<accession>A0A6N8I006</accession>
<dbReference type="EMBL" id="VWXL01000053">
    <property type="protein sequence ID" value="MVB11279.1"/>
    <property type="molecule type" value="Genomic_DNA"/>
</dbReference>
<organism evidence="3 4">
    <name type="scientific">Caproicibacter fermentans</name>
    <dbReference type="NCBI Taxonomy" id="2576756"/>
    <lineage>
        <taxon>Bacteria</taxon>
        <taxon>Bacillati</taxon>
        <taxon>Bacillota</taxon>
        <taxon>Clostridia</taxon>
        <taxon>Eubacteriales</taxon>
        <taxon>Acutalibacteraceae</taxon>
        <taxon>Caproicibacter</taxon>
    </lineage>
</organism>
<dbReference type="InterPro" id="IPR001387">
    <property type="entry name" value="Cro/C1-type_HTH"/>
</dbReference>
<dbReference type="InterPro" id="IPR010982">
    <property type="entry name" value="Lambda_DNA-bd_dom_sf"/>
</dbReference>
<dbReference type="AlphaFoldDB" id="A0A6N8I006"/>
<gene>
    <name evidence="3" type="ORF">CAFE_19870</name>
</gene>
<proteinExistence type="predicted"/>
<protein>
    <submittedName>
        <fullName evidence="3">Helix-turn-helix protein</fullName>
    </submittedName>
</protein>